<feature type="transmembrane region" description="Helical" evidence="1">
    <location>
        <begin position="42"/>
        <end position="66"/>
    </location>
</feature>
<evidence type="ECO:0000259" key="2">
    <source>
        <dbReference type="Pfam" id="PF04024"/>
    </source>
</evidence>
<protein>
    <submittedName>
        <fullName evidence="3">Phage shock protein C, PspC</fullName>
    </submittedName>
</protein>
<evidence type="ECO:0000313" key="4">
    <source>
        <dbReference type="Proteomes" id="UP000029868"/>
    </source>
</evidence>
<keyword evidence="1" id="KW-0812">Transmembrane</keyword>
<comment type="caution">
    <text evidence="3">The sequence shown here is derived from an EMBL/GenBank/DDBJ whole genome shotgun (WGS) entry which is preliminary data.</text>
</comment>
<evidence type="ECO:0000256" key="1">
    <source>
        <dbReference type="SAM" id="Phobius"/>
    </source>
</evidence>
<feature type="domain" description="Phage shock protein PspC N-terminal" evidence="2">
    <location>
        <begin position="16"/>
        <end position="72"/>
    </location>
</feature>
<keyword evidence="1" id="KW-1133">Transmembrane helix</keyword>
<dbReference type="PATRIC" id="fig|28229.3.peg.909"/>
<dbReference type="EMBL" id="JQEC01000007">
    <property type="protein sequence ID" value="KGJ96658.1"/>
    <property type="molecule type" value="Genomic_DNA"/>
</dbReference>
<name>A0A099L481_COLPS</name>
<sequence>MRYDREYSTIKNVRQTLCKDLVNKKLTGVCAGIAKHYNFPRLAVRIAAIAALIMLPVVTGVAYVVASMLLPNSKYY</sequence>
<dbReference type="InterPro" id="IPR007168">
    <property type="entry name" value="Phageshock_PspC_N"/>
</dbReference>
<organism evidence="3 4">
    <name type="scientific">Colwellia psychrerythraea</name>
    <name type="common">Vibrio psychroerythus</name>
    <dbReference type="NCBI Taxonomy" id="28229"/>
    <lineage>
        <taxon>Bacteria</taxon>
        <taxon>Pseudomonadati</taxon>
        <taxon>Pseudomonadota</taxon>
        <taxon>Gammaproteobacteria</taxon>
        <taxon>Alteromonadales</taxon>
        <taxon>Colwelliaceae</taxon>
        <taxon>Colwellia</taxon>
    </lineage>
</organism>
<proteinExistence type="predicted"/>
<keyword evidence="1" id="KW-0472">Membrane</keyword>
<dbReference type="Pfam" id="PF04024">
    <property type="entry name" value="PspC"/>
    <property type="match status" value="1"/>
</dbReference>
<reference evidence="3 4" key="1">
    <citation type="submission" date="2014-08" db="EMBL/GenBank/DDBJ databases">
        <title>Genomic and Phenotypic Diversity of Colwellia psychrerythraea strains from Disparate Marine Basins.</title>
        <authorList>
            <person name="Techtmann S.M."/>
            <person name="Stelling S.C."/>
            <person name="Utturkar S.M."/>
            <person name="Alshibli N."/>
            <person name="Harris A."/>
            <person name="Brown S.D."/>
            <person name="Hazen T.C."/>
        </authorList>
    </citation>
    <scope>NUCLEOTIDE SEQUENCE [LARGE SCALE GENOMIC DNA]</scope>
    <source>
        <strain evidence="3 4">GAB14E</strain>
    </source>
</reference>
<dbReference type="OrthoDB" id="5772680at2"/>
<accession>A0A099L481</accession>
<dbReference type="RefSeq" id="WP_052093474.1">
    <property type="nucleotide sequence ID" value="NZ_JQEC01000007.1"/>
</dbReference>
<evidence type="ECO:0000313" key="3">
    <source>
        <dbReference type="EMBL" id="KGJ96658.1"/>
    </source>
</evidence>
<dbReference type="AlphaFoldDB" id="A0A099L481"/>
<dbReference type="Proteomes" id="UP000029868">
    <property type="component" value="Unassembled WGS sequence"/>
</dbReference>
<gene>
    <name evidence="3" type="ORF">GAB14E_1732</name>
</gene>